<keyword evidence="4" id="KW-1185">Reference proteome</keyword>
<evidence type="ECO:0000259" key="2">
    <source>
        <dbReference type="Pfam" id="PF04909"/>
    </source>
</evidence>
<reference evidence="3 4" key="1">
    <citation type="submission" date="2010-10" db="EMBL/GenBank/DDBJ databases">
        <title>Complete sequence of Frankia sp. EuI1c.</title>
        <authorList>
            <consortium name="US DOE Joint Genome Institute"/>
            <person name="Lucas S."/>
            <person name="Copeland A."/>
            <person name="Lapidus A."/>
            <person name="Cheng J.-F."/>
            <person name="Bruce D."/>
            <person name="Goodwin L."/>
            <person name="Pitluck S."/>
            <person name="Chertkov O."/>
            <person name="Detter J.C."/>
            <person name="Han C."/>
            <person name="Tapia R."/>
            <person name="Land M."/>
            <person name="Hauser L."/>
            <person name="Jeffries C."/>
            <person name="Kyrpides N."/>
            <person name="Ivanova N."/>
            <person name="Mikhailova N."/>
            <person name="Beauchemin N."/>
            <person name="Sen A."/>
            <person name="Sur S.A."/>
            <person name="Gtari M."/>
            <person name="Wall L."/>
            <person name="Tisa L."/>
            <person name="Woyke T."/>
        </authorList>
    </citation>
    <scope>NUCLEOTIDE SEQUENCE [LARGE SCALE GENOMIC DNA]</scope>
    <source>
        <strain evidence="4">DSM 45817 / CECT 9037 / EuI1c</strain>
    </source>
</reference>
<gene>
    <name evidence="3" type="ordered locus">FraEuI1c_3223</name>
</gene>
<dbReference type="GO" id="GO:0016787">
    <property type="term" value="F:hydrolase activity"/>
    <property type="evidence" value="ECO:0007669"/>
    <property type="project" value="UniProtKB-KW"/>
</dbReference>
<dbReference type="AlphaFoldDB" id="E3IU43"/>
<dbReference type="RefSeq" id="WP_013424354.1">
    <property type="nucleotide sequence ID" value="NC_014666.1"/>
</dbReference>
<dbReference type="eggNOG" id="COG2159">
    <property type="taxonomic scope" value="Bacteria"/>
</dbReference>
<dbReference type="HOGENOM" id="CLU_039329_0_0_11"/>
<dbReference type="PANTHER" id="PTHR21240:SF28">
    <property type="entry name" value="ISO-OROTATE DECARBOXYLASE (EUROFUNG)"/>
    <property type="match status" value="1"/>
</dbReference>
<feature type="domain" description="Amidohydrolase-related" evidence="2">
    <location>
        <begin position="18"/>
        <end position="391"/>
    </location>
</feature>
<dbReference type="PANTHER" id="PTHR21240">
    <property type="entry name" value="2-AMINO-3-CARBOXYLMUCONATE-6-SEMIALDEHYDE DECARBOXYLASE"/>
    <property type="match status" value="1"/>
</dbReference>
<proteinExistence type="predicted"/>
<dbReference type="OrthoDB" id="8673349at2"/>
<name>E3IU43_PSEI1</name>
<dbReference type="InterPro" id="IPR032466">
    <property type="entry name" value="Metal_Hydrolase"/>
</dbReference>
<dbReference type="InterPro" id="IPR032465">
    <property type="entry name" value="ACMSD"/>
</dbReference>
<organism evidence="3 4">
    <name type="scientific">Pseudofrankia inefficax (strain DSM 45817 / CECT 9037 / DDB 130130 / EuI1c)</name>
    <name type="common">Frankia inefficax</name>
    <dbReference type="NCBI Taxonomy" id="298654"/>
    <lineage>
        <taxon>Bacteria</taxon>
        <taxon>Bacillati</taxon>
        <taxon>Actinomycetota</taxon>
        <taxon>Actinomycetes</taxon>
        <taxon>Frankiales</taxon>
        <taxon>Frankiaceae</taxon>
        <taxon>Pseudofrankia</taxon>
    </lineage>
</organism>
<dbReference type="EMBL" id="CP002299">
    <property type="protein sequence ID" value="ADP81236.1"/>
    <property type="molecule type" value="Genomic_DNA"/>
</dbReference>
<dbReference type="GO" id="GO:0019748">
    <property type="term" value="P:secondary metabolic process"/>
    <property type="evidence" value="ECO:0007669"/>
    <property type="project" value="TreeGrafter"/>
</dbReference>
<dbReference type="SUPFAM" id="SSF51556">
    <property type="entry name" value="Metallo-dependent hydrolases"/>
    <property type="match status" value="1"/>
</dbReference>
<dbReference type="Pfam" id="PF04909">
    <property type="entry name" value="Amidohydro_2"/>
    <property type="match status" value="1"/>
</dbReference>
<accession>E3IU43</accession>
<dbReference type="InterPro" id="IPR006680">
    <property type="entry name" value="Amidohydro-rel"/>
</dbReference>
<evidence type="ECO:0000313" key="3">
    <source>
        <dbReference type="EMBL" id="ADP81236.1"/>
    </source>
</evidence>
<keyword evidence="3" id="KW-0378">Hydrolase</keyword>
<evidence type="ECO:0000313" key="4">
    <source>
        <dbReference type="Proteomes" id="UP000002484"/>
    </source>
</evidence>
<dbReference type="STRING" id="298654.FraEuI1c_3223"/>
<dbReference type="Proteomes" id="UP000002484">
    <property type="component" value="Chromosome"/>
</dbReference>
<dbReference type="KEGG" id="fri:FraEuI1c_3223"/>
<sequence length="393" mass="44897">MALADDLRVIDTDTHVTEPPDLWTSRLSSKWGDLRPRVAYNADWGMDCWLVGNRWLNPVGYYNYAGWHEHPPAFPPDLARSDAAGFDPAERLRRMDEFGLYAQVLYPNVIGFETQSFLEIGDPGLALECVRAYNDFLTDFASADPRRLLPISMLPYWDVEASIAEMERCRENGHRGVLWAAKLHALGYPRINSGHWDDVYAAAQDLEMSLNLHIGIGAFTNDDLKFRELNREDFKLTAYIADTASSFTSNIQTISTLLASDTFDRFPRLQAVSVESGWGYLPFLMEALDWQWKNSAGPTLYPHRRLPSEKFFSNMYGTFWFERRTLEYLALHPEYADRVMFETDFPHPTSLAPGPASTARTPREMIEDAFRDVPREIAAKVLHGNAARLYHVA</sequence>
<protein>
    <submittedName>
        <fullName evidence="3">Amidohydrolase 2</fullName>
    </submittedName>
</protein>
<dbReference type="GO" id="GO:0016831">
    <property type="term" value="F:carboxy-lyase activity"/>
    <property type="evidence" value="ECO:0007669"/>
    <property type="project" value="InterPro"/>
</dbReference>
<dbReference type="Gene3D" id="3.20.20.140">
    <property type="entry name" value="Metal-dependent hydrolases"/>
    <property type="match status" value="1"/>
</dbReference>
<dbReference type="GO" id="GO:0005737">
    <property type="term" value="C:cytoplasm"/>
    <property type="evidence" value="ECO:0007669"/>
    <property type="project" value="TreeGrafter"/>
</dbReference>
<dbReference type="InParanoid" id="E3IU43"/>
<evidence type="ECO:0000256" key="1">
    <source>
        <dbReference type="ARBA" id="ARBA00023239"/>
    </source>
</evidence>
<keyword evidence="1" id="KW-0456">Lyase</keyword>